<evidence type="ECO:0000256" key="1">
    <source>
        <dbReference type="ARBA" id="ARBA00009437"/>
    </source>
</evidence>
<dbReference type="PRINTS" id="PR00039">
    <property type="entry name" value="HTHLYSR"/>
</dbReference>
<dbReference type="Gene3D" id="1.10.10.10">
    <property type="entry name" value="Winged helix-like DNA-binding domain superfamily/Winged helix DNA-binding domain"/>
    <property type="match status" value="1"/>
</dbReference>
<sequence length="330" mass="36181">MTAGSRSSAAARQTICRHVMSEQHSRMNSPFNRLPPLQTLRAFEAAGRLSSMTLAAQELNLTHGAVSRHVKTLEAHLSVALFKRLTRQIVLTEAGAEFLAVVTRSLAELTREAERLRSLNVATRLTLSTSVSLASKWLAPRLHRLMVRLPDYDVHLDVTDINVELADGRIDAAVRYGTGHYPHAVAERILDETVTPVCSPAYLSEIGARVSPTELTGCILLHEDRMLANWEQWFALTGLAKLRSRGPAYSHGSLAIEAALRGEGVALGRSVLVAEDLAAGRLVAPFPGLTLKAERGYDLVYRPGNQDHPKVCAVRDWLADEIRLFLNSTG</sequence>
<evidence type="ECO:0000256" key="3">
    <source>
        <dbReference type="ARBA" id="ARBA00023125"/>
    </source>
</evidence>
<name>A0ABW0HA38_9HYPH</name>
<reference evidence="7" key="1">
    <citation type="journal article" date="2019" name="Int. J. Syst. Evol. Microbiol.">
        <title>The Global Catalogue of Microorganisms (GCM) 10K type strain sequencing project: providing services to taxonomists for standard genome sequencing and annotation.</title>
        <authorList>
            <consortium name="The Broad Institute Genomics Platform"/>
            <consortium name="The Broad Institute Genome Sequencing Center for Infectious Disease"/>
            <person name="Wu L."/>
            <person name="Ma J."/>
        </authorList>
    </citation>
    <scope>NUCLEOTIDE SEQUENCE [LARGE SCALE GENOMIC DNA]</scope>
    <source>
        <strain evidence="7">CGMCC 1.16326</strain>
    </source>
</reference>
<dbReference type="RefSeq" id="WP_377008899.1">
    <property type="nucleotide sequence ID" value="NZ_JBHSLV010000021.1"/>
</dbReference>
<feature type="domain" description="HTH lysR-type" evidence="5">
    <location>
        <begin position="35"/>
        <end position="92"/>
    </location>
</feature>
<dbReference type="PANTHER" id="PTHR30537">
    <property type="entry name" value="HTH-TYPE TRANSCRIPTIONAL REGULATOR"/>
    <property type="match status" value="1"/>
</dbReference>
<dbReference type="Pfam" id="PF00126">
    <property type="entry name" value="HTH_1"/>
    <property type="match status" value="1"/>
</dbReference>
<dbReference type="InterPro" id="IPR036388">
    <property type="entry name" value="WH-like_DNA-bd_sf"/>
</dbReference>
<evidence type="ECO:0000313" key="7">
    <source>
        <dbReference type="Proteomes" id="UP001596104"/>
    </source>
</evidence>
<organism evidence="6 7">
    <name type="scientific">Bosea vestrisii</name>
    <dbReference type="NCBI Taxonomy" id="151416"/>
    <lineage>
        <taxon>Bacteria</taxon>
        <taxon>Pseudomonadati</taxon>
        <taxon>Pseudomonadota</taxon>
        <taxon>Alphaproteobacteria</taxon>
        <taxon>Hyphomicrobiales</taxon>
        <taxon>Boseaceae</taxon>
        <taxon>Bosea</taxon>
    </lineage>
</organism>
<keyword evidence="4" id="KW-0804">Transcription</keyword>
<comment type="similarity">
    <text evidence="1">Belongs to the LysR transcriptional regulatory family.</text>
</comment>
<keyword evidence="3" id="KW-0238">DNA-binding</keyword>
<dbReference type="Gene3D" id="3.40.190.10">
    <property type="entry name" value="Periplasmic binding protein-like II"/>
    <property type="match status" value="2"/>
</dbReference>
<dbReference type="InterPro" id="IPR036390">
    <property type="entry name" value="WH_DNA-bd_sf"/>
</dbReference>
<evidence type="ECO:0000259" key="5">
    <source>
        <dbReference type="PROSITE" id="PS50931"/>
    </source>
</evidence>
<dbReference type="InterPro" id="IPR058163">
    <property type="entry name" value="LysR-type_TF_proteobact-type"/>
</dbReference>
<dbReference type="SUPFAM" id="SSF53850">
    <property type="entry name" value="Periplasmic binding protein-like II"/>
    <property type="match status" value="1"/>
</dbReference>
<evidence type="ECO:0000256" key="2">
    <source>
        <dbReference type="ARBA" id="ARBA00023015"/>
    </source>
</evidence>
<dbReference type="InterPro" id="IPR005119">
    <property type="entry name" value="LysR_subst-bd"/>
</dbReference>
<dbReference type="Proteomes" id="UP001596104">
    <property type="component" value="Unassembled WGS sequence"/>
</dbReference>
<dbReference type="PANTHER" id="PTHR30537:SF74">
    <property type="entry name" value="HTH-TYPE TRANSCRIPTIONAL REGULATOR TRPI"/>
    <property type="match status" value="1"/>
</dbReference>
<evidence type="ECO:0000256" key="4">
    <source>
        <dbReference type="ARBA" id="ARBA00023163"/>
    </source>
</evidence>
<evidence type="ECO:0000313" key="6">
    <source>
        <dbReference type="EMBL" id="MFC5393850.1"/>
    </source>
</evidence>
<dbReference type="InterPro" id="IPR000847">
    <property type="entry name" value="LysR_HTH_N"/>
</dbReference>
<keyword evidence="7" id="KW-1185">Reference proteome</keyword>
<accession>A0ABW0HA38</accession>
<proteinExistence type="inferred from homology"/>
<dbReference type="PROSITE" id="PS50931">
    <property type="entry name" value="HTH_LYSR"/>
    <property type="match status" value="1"/>
</dbReference>
<dbReference type="SUPFAM" id="SSF46785">
    <property type="entry name" value="Winged helix' DNA-binding domain"/>
    <property type="match status" value="1"/>
</dbReference>
<gene>
    <name evidence="6" type="ORF">ACFPPC_14485</name>
</gene>
<dbReference type="EMBL" id="JBHSLV010000021">
    <property type="protein sequence ID" value="MFC5393850.1"/>
    <property type="molecule type" value="Genomic_DNA"/>
</dbReference>
<keyword evidence="2" id="KW-0805">Transcription regulation</keyword>
<dbReference type="CDD" id="cd08432">
    <property type="entry name" value="PBP2_GcdR_TrpI_HvrB_AmpR_like"/>
    <property type="match status" value="1"/>
</dbReference>
<dbReference type="Pfam" id="PF03466">
    <property type="entry name" value="LysR_substrate"/>
    <property type="match status" value="1"/>
</dbReference>
<protein>
    <submittedName>
        <fullName evidence="6">LysR substrate-binding domain-containing protein</fullName>
    </submittedName>
</protein>
<comment type="caution">
    <text evidence="6">The sequence shown here is derived from an EMBL/GenBank/DDBJ whole genome shotgun (WGS) entry which is preliminary data.</text>
</comment>